<evidence type="ECO:0000256" key="2">
    <source>
        <dbReference type="ARBA" id="ARBA00022795"/>
    </source>
</evidence>
<dbReference type="RefSeq" id="WP_055083473.1">
    <property type="nucleotide sequence ID" value="NZ_CXSU01000011.1"/>
</dbReference>
<evidence type="ECO:0000313" key="5">
    <source>
        <dbReference type="Proteomes" id="UP000049222"/>
    </source>
</evidence>
<accession>A0A0M6YIK5</accession>
<dbReference type="AlphaFoldDB" id="A0A0M6YIK5"/>
<dbReference type="STRING" id="420998.JDO7802_01117"/>
<name>A0A0M6YIK5_9RHOB</name>
<keyword evidence="4" id="KW-0966">Cell projection</keyword>
<dbReference type="InterPro" id="IPR009967">
    <property type="entry name" value="Flagellum_FlbT"/>
</dbReference>
<evidence type="ECO:0000313" key="4">
    <source>
        <dbReference type="EMBL" id="CTQ49107.1"/>
    </source>
</evidence>
<reference evidence="4 5" key="1">
    <citation type="submission" date="2015-07" db="EMBL/GenBank/DDBJ databases">
        <authorList>
            <person name="Noorani M."/>
        </authorList>
    </citation>
    <scope>NUCLEOTIDE SEQUENCE [LARGE SCALE GENOMIC DNA]</scope>
    <source>
        <strain evidence="4 5">CECT 7802</strain>
    </source>
</reference>
<proteinExistence type="predicted"/>
<dbReference type="GO" id="GO:1902209">
    <property type="term" value="P:negative regulation of bacterial-type flagellum assembly"/>
    <property type="evidence" value="ECO:0007669"/>
    <property type="project" value="InterPro"/>
</dbReference>
<keyword evidence="5" id="KW-1185">Reference proteome</keyword>
<dbReference type="GO" id="GO:0044781">
    <property type="term" value="P:bacterial-type flagellum organization"/>
    <property type="evidence" value="ECO:0007669"/>
    <property type="project" value="UniProtKB-KW"/>
</dbReference>
<keyword evidence="4" id="KW-0282">Flagellum</keyword>
<keyword evidence="4" id="KW-0969">Cilium</keyword>
<dbReference type="Proteomes" id="UP000049222">
    <property type="component" value="Unassembled WGS sequence"/>
</dbReference>
<dbReference type="EMBL" id="CXSU01000011">
    <property type="protein sequence ID" value="CTQ49107.1"/>
    <property type="molecule type" value="Genomic_DNA"/>
</dbReference>
<organism evidence="4 5">
    <name type="scientific">Jannaschia donghaensis</name>
    <dbReference type="NCBI Taxonomy" id="420998"/>
    <lineage>
        <taxon>Bacteria</taxon>
        <taxon>Pseudomonadati</taxon>
        <taxon>Pseudomonadota</taxon>
        <taxon>Alphaproteobacteria</taxon>
        <taxon>Rhodobacterales</taxon>
        <taxon>Roseobacteraceae</taxon>
        <taxon>Jannaschia</taxon>
    </lineage>
</organism>
<dbReference type="GO" id="GO:0048027">
    <property type="term" value="F:mRNA 5'-UTR binding"/>
    <property type="evidence" value="ECO:0007669"/>
    <property type="project" value="InterPro"/>
</dbReference>
<keyword evidence="1" id="KW-0678">Repressor</keyword>
<evidence type="ECO:0000256" key="3">
    <source>
        <dbReference type="ARBA" id="ARBA00022884"/>
    </source>
</evidence>
<evidence type="ECO:0000256" key="1">
    <source>
        <dbReference type="ARBA" id="ARBA00022491"/>
    </source>
</evidence>
<dbReference type="OrthoDB" id="8561314at2"/>
<dbReference type="GO" id="GO:0006402">
    <property type="term" value="P:mRNA catabolic process"/>
    <property type="evidence" value="ECO:0007669"/>
    <property type="project" value="InterPro"/>
</dbReference>
<keyword evidence="2" id="KW-1005">Bacterial flagellum biogenesis</keyword>
<dbReference type="Pfam" id="PF07378">
    <property type="entry name" value="FlbT"/>
    <property type="match status" value="1"/>
</dbReference>
<sequence length="134" mass="14723">MAGLMLKFPSGDRIVVNGAVMENVGRGARLRLLTPDTQLLRLRDAIDPASATTPVGRLTHLVQLMLIGETSPQAALPEALASLTALRSAFIDREDRACVDQIVSYLQETQFYQALRTLGRLRRREAELLGAPVR</sequence>
<protein>
    <submittedName>
        <fullName evidence="4">Flagellar biosynthesis repressor FlbT</fullName>
    </submittedName>
</protein>
<keyword evidence="3" id="KW-0694">RNA-binding</keyword>
<gene>
    <name evidence="4" type="ORF">JDO7802_01117</name>
</gene>